<reference evidence="8" key="1">
    <citation type="submission" date="2014-02" db="EMBL/GenBank/DDBJ databases">
        <title>The Genome Sequence of Trichophyton rubrum (morphotype fischeri) CBS 288.86.</title>
        <authorList>
            <consortium name="The Broad Institute Genomics Platform"/>
            <person name="Cuomo C.A."/>
            <person name="White T.C."/>
            <person name="Graser Y."/>
            <person name="Martinez-Rossi N."/>
            <person name="Heitman J."/>
            <person name="Young S.K."/>
            <person name="Zeng Q."/>
            <person name="Gargeya S."/>
            <person name="Abouelleil A."/>
            <person name="Alvarado L."/>
            <person name="Chapman S.B."/>
            <person name="Gainer-Dewar J."/>
            <person name="Goldberg J."/>
            <person name="Griggs A."/>
            <person name="Gujja S."/>
            <person name="Hansen M."/>
            <person name="Howarth C."/>
            <person name="Imamovic A."/>
            <person name="Larimer J."/>
            <person name="Martinez D."/>
            <person name="Murphy C."/>
            <person name="Pearson M.D."/>
            <person name="Persinoti G."/>
            <person name="Poon T."/>
            <person name="Priest M."/>
            <person name="Roberts A.D."/>
            <person name="Saif S."/>
            <person name="Shea T.D."/>
            <person name="Sykes S.N."/>
            <person name="Wortman J."/>
            <person name="Nusbaum C."/>
            <person name="Birren B."/>
        </authorList>
    </citation>
    <scope>NUCLEOTIDE SEQUENCE [LARGE SCALE GENOMIC DNA]</scope>
    <source>
        <strain evidence="8">CBS 288.86</strain>
    </source>
</reference>
<sequence length="413" mass="45758">MPLFSHYGDVEDISDRLAVPALVFSIITPLFIIARVATRRYYSKSLGPDDWTILGSLVFAETISIQMIIICGWAFGKHIDDIPPELLAKSLKLYYFAQIFYKITSALTKISVLLLYLQVFIPSWFKTTCWAGIAVIAAFTAGTVVSSIFQCNPVPYAFDKKTPGGGTCINVAAFWFANASFIIATDVFIVLLPIPVILRLQLPDKSKVALCGVFALGLFVCITSVLRITTIDVATSRSDTPWTNINSSVWTVIEYNLAIICACMPSLWRPISILIPSFLERFVNSCYWSSKHKSSHAHSSGPSVISAAMRAEQSNPYFSRAWSPLPSNALPPNKSRSRHPSTSASIGIGKLDLDLESQERVDAMVDKDCDSEKHGIRMTTHVVVKYDEASENGEYLDNKQTDIELRHVEIGAR</sequence>
<feature type="transmembrane region" description="Helical" evidence="6">
    <location>
        <begin position="17"/>
        <end position="38"/>
    </location>
</feature>
<feature type="transmembrane region" description="Helical" evidence="6">
    <location>
        <begin position="169"/>
        <end position="196"/>
    </location>
</feature>
<evidence type="ECO:0000256" key="5">
    <source>
        <dbReference type="ARBA" id="ARBA00038359"/>
    </source>
</evidence>
<proteinExistence type="inferred from homology"/>
<evidence type="ECO:0000313" key="8">
    <source>
        <dbReference type="EMBL" id="EZF57224.1"/>
    </source>
</evidence>
<dbReference type="OrthoDB" id="444631at2759"/>
<dbReference type="Proteomes" id="UP000023758">
    <property type="component" value="Unassembled WGS sequence"/>
</dbReference>
<feature type="transmembrane region" description="Helical" evidence="6">
    <location>
        <begin position="208"/>
        <end position="228"/>
    </location>
</feature>
<feature type="transmembrane region" description="Helical" evidence="6">
    <location>
        <begin position="50"/>
        <end position="75"/>
    </location>
</feature>
<keyword evidence="4 6" id="KW-0472">Membrane</keyword>
<evidence type="ECO:0000256" key="1">
    <source>
        <dbReference type="ARBA" id="ARBA00004141"/>
    </source>
</evidence>
<feature type="domain" description="Rhodopsin" evidence="7">
    <location>
        <begin position="34"/>
        <end position="272"/>
    </location>
</feature>
<evidence type="ECO:0000256" key="3">
    <source>
        <dbReference type="ARBA" id="ARBA00022989"/>
    </source>
</evidence>
<evidence type="ECO:0000256" key="4">
    <source>
        <dbReference type="ARBA" id="ARBA00023136"/>
    </source>
</evidence>
<keyword evidence="2 6" id="KW-0812">Transmembrane</keyword>
<dbReference type="AlphaFoldDB" id="A0A022WFZ8"/>
<dbReference type="InterPro" id="IPR052337">
    <property type="entry name" value="SAT4-like"/>
</dbReference>
<evidence type="ECO:0000256" key="2">
    <source>
        <dbReference type="ARBA" id="ARBA00022692"/>
    </source>
</evidence>
<comment type="similarity">
    <text evidence="5">Belongs to the SAT4 family.</text>
</comment>
<feature type="transmembrane region" description="Helical" evidence="6">
    <location>
        <begin position="95"/>
        <end position="117"/>
    </location>
</feature>
<dbReference type="PANTHER" id="PTHR33048:SF55">
    <property type="entry name" value="INTEGRAL MEMBRANE PROTEIN"/>
    <property type="match status" value="1"/>
</dbReference>
<dbReference type="GO" id="GO:0016020">
    <property type="term" value="C:membrane"/>
    <property type="evidence" value="ECO:0007669"/>
    <property type="project" value="UniProtKB-SubCell"/>
</dbReference>
<dbReference type="HOGENOM" id="CLU_028200_0_2_1"/>
<dbReference type="Pfam" id="PF20684">
    <property type="entry name" value="Fung_rhodopsin"/>
    <property type="match status" value="1"/>
</dbReference>
<keyword evidence="3 6" id="KW-1133">Transmembrane helix</keyword>
<dbReference type="PANTHER" id="PTHR33048">
    <property type="entry name" value="PTH11-LIKE INTEGRAL MEMBRANE PROTEIN (AFU_ORTHOLOGUE AFUA_5G11245)"/>
    <property type="match status" value="1"/>
</dbReference>
<organism evidence="8">
    <name type="scientific">Trichophyton rubrum CBS 288.86</name>
    <dbReference type="NCBI Taxonomy" id="1215330"/>
    <lineage>
        <taxon>Eukaryota</taxon>
        <taxon>Fungi</taxon>
        <taxon>Dikarya</taxon>
        <taxon>Ascomycota</taxon>
        <taxon>Pezizomycotina</taxon>
        <taxon>Eurotiomycetes</taxon>
        <taxon>Eurotiomycetidae</taxon>
        <taxon>Onygenales</taxon>
        <taxon>Arthrodermataceae</taxon>
        <taxon>Trichophyton</taxon>
    </lineage>
</organism>
<gene>
    <name evidence="8" type="ORF">H103_00460</name>
</gene>
<feature type="transmembrane region" description="Helical" evidence="6">
    <location>
        <begin position="129"/>
        <end position="149"/>
    </location>
</feature>
<evidence type="ECO:0000259" key="7">
    <source>
        <dbReference type="Pfam" id="PF20684"/>
    </source>
</evidence>
<dbReference type="InterPro" id="IPR049326">
    <property type="entry name" value="Rhodopsin_dom_fungi"/>
</dbReference>
<name>A0A022WFZ8_TRIRU</name>
<comment type="subcellular location">
    <subcellularLocation>
        <location evidence="1">Membrane</location>
        <topology evidence="1">Multi-pass membrane protein</topology>
    </subcellularLocation>
</comment>
<accession>A0A022WFZ8</accession>
<dbReference type="EMBL" id="KK207696">
    <property type="protein sequence ID" value="EZF57224.1"/>
    <property type="molecule type" value="Genomic_DNA"/>
</dbReference>
<protein>
    <recommendedName>
        <fullName evidence="7">Rhodopsin domain-containing protein</fullName>
    </recommendedName>
</protein>
<evidence type="ECO:0000256" key="6">
    <source>
        <dbReference type="SAM" id="Phobius"/>
    </source>
</evidence>